<name>A0A9Q1LTL8_9SOLA</name>
<evidence type="ECO:0000313" key="3">
    <source>
        <dbReference type="Proteomes" id="UP001152561"/>
    </source>
</evidence>
<feature type="region of interest" description="Disordered" evidence="1">
    <location>
        <begin position="1"/>
        <end position="24"/>
    </location>
</feature>
<comment type="caution">
    <text evidence="2">The sequence shown here is derived from an EMBL/GenBank/DDBJ whole genome shotgun (WGS) entry which is preliminary data.</text>
</comment>
<feature type="compositionally biased region" description="Basic and acidic residues" evidence="1">
    <location>
        <begin position="1"/>
        <end position="22"/>
    </location>
</feature>
<dbReference type="Proteomes" id="UP001152561">
    <property type="component" value="Unassembled WGS sequence"/>
</dbReference>
<evidence type="ECO:0000256" key="1">
    <source>
        <dbReference type="SAM" id="MobiDB-lite"/>
    </source>
</evidence>
<proteinExistence type="predicted"/>
<sequence length="164" mass="18752">MQKDKEENDTNVENEQKEKAKFQDLNNVNSFEALTDVDEEQSVELVEVEKSQSVVECSSTNKPTNKENSEEGRGCAKTERTQGERTRNKWQAISRDNKEYNKQILPKVVEEEVNKPGDGEKKNEKAKGMQDMDLNKKLDKPPDDKSLNITIGDVDEVEFKVDDT</sequence>
<dbReference type="EMBL" id="JAJAGQ010000014">
    <property type="protein sequence ID" value="KAJ8544141.1"/>
    <property type="molecule type" value="Genomic_DNA"/>
</dbReference>
<feature type="region of interest" description="Disordered" evidence="1">
    <location>
        <begin position="47"/>
        <end position="148"/>
    </location>
</feature>
<reference evidence="3" key="1">
    <citation type="journal article" date="2023" name="Proc. Natl. Acad. Sci. U.S.A.">
        <title>Genomic and structural basis for evolution of tropane alkaloid biosynthesis.</title>
        <authorList>
            <person name="Wanga Y.-J."/>
            <person name="Taina T."/>
            <person name="Yua J.-Y."/>
            <person name="Lia J."/>
            <person name="Xua B."/>
            <person name="Chenc J."/>
            <person name="D'Auriad J.C."/>
            <person name="Huanga J.-P."/>
            <person name="Huanga S.-X."/>
        </authorList>
    </citation>
    <scope>NUCLEOTIDE SEQUENCE [LARGE SCALE GENOMIC DNA]</scope>
    <source>
        <strain evidence="3">cv. KIB-2019</strain>
    </source>
</reference>
<feature type="compositionally biased region" description="Polar residues" evidence="1">
    <location>
        <begin position="51"/>
        <end position="63"/>
    </location>
</feature>
<accession>A0A9Q1LTL8</accession>
<dbReference type="AlphaFoldDB" id="A0A9Q1LTL8"/>
<keyword evidence="3" id="KW-1185">Reference proteome</keyword>
<organism evidence="2 3">
    <name type="scientific">Anisodus acutangulus</name>
    <dbReference type="NCBI Taxonomy" id="402998"/>
    <lineage>
        <taxon>Eukaryota</taxon>
        <taxon>Viridiplantae</taxon>
        <taxon>Streptophyta</taxon>
        <taxon>Embryophyta</taxon>
        <taxon>Tracheophyta</taxon>
        <taxon>Spermatophyta</taxon>
        <taxon>Magnoliopsida</taxon>
        <taxon>eudicotyledons</taxon>
        <taxon>Gunneridae</taxon>
        <taxon>Pentapetalae</taxon>
        <taxon>asterids</taxon>
        <taxon>lamiids</taxon>
        <taxon>Solanales</taxon>
        <taxon>Solanaceae</taxon>
        <taxon>Solanoideae</taxon>
        <taxon>Hyoscyameae</taxon>
        <taxon>Anisodus</taxon>
    </lineage>
</organism>
<feature type="compositionally biased region" description="Basic and acidic residues" evidence="1">
    <location>
        <begin position="108"/>
        <end position="146"/>
    </location>
</feature>
<feature type="compositionally biased region" description="Basic and acidic residues" evidence="1">
    <location>
        <begin position="64"/>
        <end position="87"/>
    </location>
</feature>
<evidence type="ECO:0000313" key="2">
    <source>
        <dbReference type="EMBL" id="KAJ8544141.1"/>
    </source>
</evidence>
<gene>
    <name evidence="2" type="ORF">K7X08_028652</name>
</gene>
<protein>
    <submittedName>
        <fullName evidence="2">Uncharacterized protein</fullName>
    </submittedName>
</protein>